<organism evidence="6 7">
    <name type="scientific">Danaus plexippus plexippus</name>
    <dbReference type="NCBI Taxonomy" id="278856"/>
    <lineage>
        <taxon>Eukaryota</taxon>
        <taxon>Metazoa</taxon>
        <taxon>Ecdysozoa</taxon>
        <taxon>Arthropoda</taxon>
        <taxon>Hexapoda</taxon>
        <taxon>Insecta</taxon>
        <taxon>Pterygota</taxon>
        <taxon>Neoptera</taxon>
        <taxon>Endopterygota</taxon>
        <taxon>Lepidoptera</taxon>
        <taxon>Glossata</taxon>
        <taxon>Ditrysia</taxon>
        <taxon>Papilionoidea</taxon>
        <taxon>Nymphalidae</taxon>
        <taxon>Danainae</taxon>
        <taxon>Danaini</taxon>
        <taxon>Danaina</taxon>
        <taxon>Danaus</taxon>
        <taxon>Danaus</taxon>
    </lineage>
</organism>
<accession>A0A212F128</accession>
<keyword evidence="7" id="KW-1185">Reference proteome</keyword>
<evidence type="ECO:0000256" key="2">
    <source>
        <dbReference type="ARBA" id="ARBA00022525"/>
    </source>
</evidence>
<dbReference type="PANTHER" id="PTHR15283:SF4">
    <property type="entry name" value="BURSICON"/>
    <property type="match status" value="1"/>
</dbReference>
<dbReference type="eggNOG" id="ENOG502QZFW">
    <property type="taxonomic scope" value="Eukaryota"/>
</dbReference>
<dbReference type="AlphaFoldDB" id="A0A212F128"/>
<dbReference type="GO" id="GO:0036122">
    <property type="term" value="F:BMP binding"/>
    <property type="evidence" value="ECO:0007669"/>
    <property type="project" value="TreeGrafter"/>
</dbReference>
<sequence>MLSENLKKAPDAQFLWALWEADGRKRSFEISKASAPAPVTKHWLVWRLAIGALTLITASPAGPVNTHNALLTSSGLHRRTTAYDLLPLVSHYNMESFLKRCIWLVVAVILAAGNISCGVGSKRPFTPTDSILDIIDTEQVQRLIASRQRAEEATAPSNFVQRNELGEGSSETMVVSVPDQEESTEVPKGAAFRNILRSSKNALLVTKKEYLKEDWCKTEQLIQKIREPGCLQATVINNFCYGQCNSFYIPKGPRRREGNDERPPPAFKSCSFCKPKKFTWITVTLRCPGQNPPFRRKRLQKIKQCKCLPVGVN</sequence>
<evidence type="ECO:0000313" key="7">
    <source>
        <dbReference type="Proteomes" id="UP000007151"/>
    </source>
</evidence>
<name>A0A212F128_DANPL</name>
<gene>
    <name evidence="6" type="ORF">KGM_205727</name>
</gene>
<dbReference type="Proteomes" id="UP000007151">
    <property type="component" value="Unassembled WGS sequence"/>
</dbReference>
<evidence type="ECO:0000256" key="3">
    <source>
        <dbReference type="ARBA" id="ARBA00022729"/>
    </source>
</evidence>
<evidence type="ECO:0000256" key="4">
    <source>
        <dbReference type="ARBA" id="ARBA00023157"/>
    </source>
</evidence>
<dbReference type="Gene3D" id="2.10.90.10">
    <property type="entry name" value="Cystine-knot cytokines"/>
    <property type="match status" value="1"/>
</dbReference>
<dbReference type="Pfam" id="PF03045">
    <property type="entry name" value="DAN"/>
    <property type="match status" value="1"/>
</dbReference>
<keyword evidence="3" id="KW-0732">Signal</keyword>
<keyword evidence="2" id="KW-0964">Secreted</keyword>
<dbReference type="InterPro" id="IPR004133">
    <property type="entry name" value="DAN_dom"/>
</dbReference>
<proteinExistence type="predicted"/>
<evidence type="ECO:0000313" key="6">
    <source>
        <dbReference type="EMBL" id="OWR47414.1"/>
    </source>
</evidence>
<dbReference type="EMBL" id="AGBW02010990">
    <property type="protein sequence ID" value="OWR47414.1"/>
    <property type="molecule type" value="Genomic_DNA"/>
</dbReference>
<dbReference type="STRING" id="278856.A0A212F128"/>
<comment type="caution">
    <text evidence="6">The sequence shown here is derived from an EMBL/GenBank/DDBJ whole genome shotgun (WGS) entry which is preliminary data.</text>
</comment>
<evidence type="ECO:0000256" key="1">
    <source>
        <dbReference type="ARBA" id="ARBA00004613"/>
    </source>
</evidence>
<protein>
    <submittedName>
        <fullName evidence="6">Gremlin-1</fullName>
    </submittedName>
</protein>
<dbReference type="SMART" id="SM00041">
    <property type="entry name" value="CT"/>
    <property type="match status" value="1"/>
</dbReference>
<dbReference type="InParanoid" id="A0A212F128"/>
<dbReference type="GO" id="GO:0005615">
    <property type="term" value="C:extracellular space"/>
    <property type="evidence" value="ECO:0007669"/>
    <property type="project" value="TreeGrafter"/>
</dbReference>
<dbReference type="PANTHER" id="PTHR15283">
    <property type="entry name" value="GREMLIN 1"/>
    <property type="match status" value="1"/>
</dbReference>
<dbReference type="GO" id="GO:0009887">
    <property type="term" value="P:animal organ morphogenesis"/>
    <property type="evidence" value="ECO:0007669"/>
    <property type="project" value="TreeGrafter"/>
</dbReference>
<dbReference type="GO" id="GO:0038098">
    <property type="term" value="P:sequestering of BMP from receptor via BMP binding"/>
    <property type="evidence" value="ECO:0007669"/>
    <property type="project" value="TreeGrafter"/>
</dbReference>
<reference evidence="6 7" key="1">
    <citation type="journal article" date="2011" name="Cell">
        <title>The monarch butterfly genome yields insights into long-distance migration.</title>
        <authorList>
            <person name="Zhan S."/>
            <person name="Merlin C."/>
            <person name="Boore J.L."/>
            <person name="Reppert S.M."/>
        </authorList>
    </citation>
    <scope>NUCLEOTIDE SEQUENCE [LARGE SCALE GENOMIC DNA]</scope>
    <source>
        <strain evidence="6">F-2</strain>
    </source>
</reference>
<evidence type="ECO:0000259" key="5">
    <source>
        <dbReference type="SMART" id="SM00041"/>
    </source>
</evidence>
<comment type="subcellular location">
    <subcellularLocation>
        <location evidence="1">Secreted</location>
    </subcellularLocation>
</comment>
<dbReference type="InterPro" id="IPR029034">
    <property type="entry name" value="Cystine-knot_cytokine"/>
</dbReference>
<feature type="domain" description="CTCK" evidence="5">
    <location>
        <begin position="218"/>
        <end position="312"/>
    </location>
</feature>
<dbReference type="KEGG" id="dpl:KGM_205727"/>
<dbReference type="InterPro" id="IPR006207">
    <property type="entry name" value="Cys_knot_C"/>
</dbReference>
<keyword evidence="4" id="KW-1015">Disulfide bond</keyword>
<dbReference type="GO" id="GO:0048018">
    <property type="term" value="F:receptor ligand activity"/>
    <property type="evidence" value="ECO:0007669"/>
    <property type="project" value="TreeGrafter"/>
</dbReference>